<evidence type="ECO:0000313" key="3">
    <source>
        <dbReference type="Proteomes" id="UP000823771"/>
    </source>
</evidence>
<dbReference type="InterPro" id="IPR007791">
    <property type="entry name" value="DjlA_N"/>
</dbReference>
<comment type="caution">
    <text evidence="2">The sequence shown here is derived from an EMBL/GenBank/DDBJ whole genome shotgun (WGS) entry which is preliminary data.</text>
</comment>
<dbReference type="Proteomes" id="UP000823771">
    <property type="component" value="Unassembled WGS sequence"/>
</dbReference>
<dbReference type="AlphaFoldDB" id="A0A9D9IUW1"/>
<evidence type="ECO:0000313" key="2">
    <source>
        <dbReference type="EMBL" id="MBO8479474.1"/>
    </source>
</evidence>
<sequence length="136" mass="15268">MFLNSLSPEEKDIFMKLASAIIKADGIVEESEKQILAAYANEMQIPTCDINVEYDVEAAIKKTAESSTVQAKRIIFLELMALSLADGNYNDKEEALMQRIADMFGLDKTFIERAITLEDAYIASYMSLVHFVEKGE</sequence>
<reference evidence="2" key="1">
    <citation type="submission" date="2020-10" db="EMBL/GenBank/DDBJ databases">
        <authorList>
            <person name="Gilroy R."/>
        </authorList>
    </citation>
    <scope>NUCLEOTIDE SEQUENCE</scope>
    <source>
        <strain evidence="2">2478</strain>
    </source>
</reference>
<evidence type="ECO:0000259" key="1">
    <source>
        <dbReference type="Pfam" id="PF05099"/>
    </source>
</evidence>
<dbReference type="EMBL" id="JADILZ010000111">
    <property type="protein sequence ID" value="MBO8479474.1"/>
    <property type="molecule type" value="Genomic_DNA"/>
</dbReference>
<dbReference type="Pfam" id="PF05099">
    <property type="entry name" value="TerB"/>
    <property type="match status" value="1"/>
</dbReference>
<proteinExistence type="predicted"/>
<feature type="domain" description="Co-chaperone DjlA N-terminal" evidence="1">
    <location>
        <begin position="54"/>
        <end position="113"/>
    </location>
</feature>
<gene>
    <name evidence="2" type="ORF">IAB80_11405</name>
</gene>
<accession>A0A9D9IUW1</accession>
<dbReference type="InterPro" id="IPR029024">
    <property type="entry name" value="TerB-like"/>
</dbReference>
<dbReference type="CDD" id="cd07177">
    <property type="entry name" value="terB_like"/>
    <property type="match status" value="1"/>
</dbReference>
<dbReference type="SUPFAM" id="SSF158682">
    <property type="entry name" value="TerB-like"/>
    <property type="match status" value="1"/>
</dbReference>
<reference evidence="2" key="2">
    <citation type="journal article" date="2021" name="PeerJ">
        <title>Extensive microbial diversity within the chicken gut microbiome revealed by metagenomics and culture.</title>
        <authorList>
            <person name="Gilroy R."/>
            <person name="Ravi A."/>
            <person name="Getino M."/>
            <person name="Pursley I."/>
            <person name="Horton D.L."/>
            <person name="Alikhan N.F."/>
            <person name="Baker D."/>
            <person name="Gharbi K."/>
            <person name="Hall N."/>
            <person name="Watson M."/>
            <person name="Adriaenssens E.M."/>
            <person name="Foster-Nyarko E."/>
            <person name="Jarju S."/>
            <person name="Secka A."/>
            <person name="Antonio M."/>
            <person name="Oren A."/>
            <person name="Chaudhuri R.R."/>
            <person name="La Ragione R."/>
            <person name="Hildebrand F."/>
            <person name="Pallen M.J."/>
        </authorList>
    </citation>
    <scope>NUCLEOTIDE SEQUENCE</scope>
    <source>
        <strain evidence="2">2478</strain>
    </source>
</reference>
<protein>
    <submittedName>
        <fullName evidence="2">TerB family tellurite resistance protein</fullName>
    </submittedName>
</protein>
<name>A0A9D9IUW1_9BACT</name>
<dbReference type="Gene3D" id="1.10.3680.10">
    <property type="entry name" value="TerB-like"/>
    <property type="match status" value="1"/>
</dbReference>
<organism evidence="2 3">
    <name type="scientific">Candidatus Cryptobacteroides excrementipullorum</name>
    <dbReference type="NCBI Taxonomy" id="2840761"/>
    <lineage>
        <taxon>Bacteria</taxon>
        <taxon>Pseudomonadati</taxon>
        <taxon>Bacteroidota</taxon>
        <taxon>Bacteroidia</taxon>
        <taxon>Bacteroidales</taxon>
        <taxon>Candidatus Cryptobacteroides</taxon>
    </lineage>
</organism>